<dbReference type="AlphaFoldDB" id="A0A9W7F3J4"/>
<dbReference type="Gene3D" id="2.60.120.650">
    <property type="entry name" value="Cupin"/>
    <property type="match status" value="1"/>
</dbReference>
<comment type="caution">
    <text evidence="2">The sequence shown here is derived from an EMBL/GenBank/DDBJ whole genome shotgun (WGS) entry which is preliminary data.</text>
</comment>
<protein>
    <recommendedName>
        <fullName evidence="1">JmjC domain-containing protein</fullName>
    </recommendedName>
</protein>
<reference evidence="3" key="1">
    <citation type="journal article" date="2023" name="Commun. Biol.">
        <title>Genome analysis of Parmales, the sister group of diatoms, reveals the evolutionary specialization of diatoms from phago-mixotrophs to photoautotrophs.</title>
        <authorList>
            <person name="Ban H."/>
            <person name="Sato S."/>
            <person name="Yoshikawa S."/>
            <person name="Yamada K."/>
            <person name="Nakamura Y."/>
            <person name="Ichinomiya M."/>
            <person name="Sato N."/>
            <person name="Blanc-Mathieu R."/>
            <person name="Endo H."/>
            <person name="Kuwata A."/>
            <person name="Ogata H."/>
        </authorList>
    </citation>
    <scope>NUCLEOTIDE SEQUENCE [LARGE SCALE GENOMIC DNA]</scope>
    <source>
        <strain evidence="3">NIES 3701</strain>
    </source>
</reference>
<dbReference type="Proteomes" id="UP001165085">
    <property type="component" value="Unassembled WGS sequence"/>
</dbReference>
<accession>A0A9W7F3J4</accession>
<evidence type="ECO:0000313" key="2">
    <source>
        <dbReference type="EMBL" id="GMI01854.1"/>
    </source>
</evidence>
<evidence type="ECO:0000259" key="1">
    <source>
        <dbReference type="PROSITE" id="PS51184"/>
    </source>
</evidence>
<proteinExistence type="predicted"/>
<organism evidence="2 3">
    <name type="scientific">Triparma strigata</name>
    <dbReference type="NCBI Taxonomy" id="1606541"/>
    <lineage>
        <taxon>Eukaryota</taxon>
        <taxon>Sar</taxon>
        <taxon>Stramenopiles</taxon>
        <taxon>Ochrophyta</taxon>
        <taxon>Bolidophyceae</taxon>
        <taxon>Parmales</taxon>
        <taxon>Triparmaceae</taxon>
        <taxon>Triparma</taxon>
    </lineage>
</organism>
<dbReference type="EMBL" id="BRXY01000583">
    <property type="protein sequence ID" value="GMI01854.1"/>
    <property type="molecule type" value="Genomic_DNA"/>
</dbReference>
<dbReference type="SUPFAM" id="SSF51197">
    <property type="entry name" value="Clavaminate synthase-like"/>
    <property type="match status" value="1"/>
</dbReference>
<dbReference type="PANTHER" id="PTHR12480">
    <property type="entry name" value="ARGININE DEMETHYLASE AND LYSYL-HYDROXYLASE JMJD"/>
    <property type="match status" value="1"/>
</dbReference>
<gene>
    <name evidence="2" type="ORF">TrST_g10437</name>
</gene>
<sequence length="436" mass="49559">MKSWEEVIDYFENNGENRPFIVDSSLTEGWPILSDESRAWNSLERLSNMFGSQEARIARGSRIGYSDTMGQSPMNPLVATKREIKMLKAMKRMVTETEFSTVRVAIGSLFGLCPRQSDGTTTEDCRDERPLLCRLFNICGEYGSGYIHWHLDDKKWDEMKMLFGESYESCSNIPPIFDDSKFLDCLGPYKDQFNRAFSWHQLLISQPGSGMPFHIDQEYSHFWALQLSGSKTFVFCPQDLGGDLYMGAYDPYNNTDAARARFPRYEAVQDQCYRASVKAGDMLYWESHWWHSTRVFEERGEAVGLPSINIMSCFLGDDIILKSQCRRDNVYGPINTKKPTNSKRKEGIVEEVSPSCAEDCSLCKVPELEVGKSAKGGSEGQDDGEGECGLSPAGCYHENYDPVPPAKGVYKDLSDRVQTCKLQWRKDALERQRAKL</sequence>
<keyword evidence="3" id="KW-1185">Reference proteome</keyword>
<dbReference type="PROSITE" id="PS51184">
    <property type="entry name" value="JMJC"/>
    <property type="match status" value="1"/>
</dbReference>
<dbReference type="InterPro" id="IPR003347">
    <property type="entry name" value="JmjC_dom"/>
</dbReference>
<dbReference type="InterPro" id="IPR050910">
    <property type="entry name" value="JMJD6_ArgDemeth/LysHydrox"/>
</dbReference>
<feature type="domain" description="JmjC" evidence="1">
    <location>
        <begin position="162"/>
        <end position="324"/>
    </location>
</feature>
<name>A0A9W7F3J4_9STRA</name>
<dbReference type="Pfam" id="PF13621">
    <property type="entry name" value="Cupin_8"/>
    <property type="match status" value="1"/>
</dbReference>
<dbReference type="InterPro" id="IPR041667">
    <property type="entry name" value="Cupin_8"/>
</dbReference>
<evidence type="ECO:0000313" key="3">
    <source>
        <dbReference type="Proteomes" id="UP001165085"/>
    </source>
</evidence>